<name>A0A0S3T7I7_PHAAN</name>
<reference evidence="1 2" key="1">
    <citation type="journal article" date="2015" name="Sci. Rep.">
        <title>The power of single molecule real-time sequencing technology in the de novo assembly of a eukaryotic genome.</title>
        <authorList>
            <person name="Sakai H."/>
            <person name="Naito K."/>
            <person name="Ogiso-Tanaka E."/>
            <person name="Takahashi Y."/>
            <person name="Iseki K."/>
            <person name="Muto C."/>
            <person name="Satou K."/>
            <person name="Teruya K."/>
            <person name="Shiroma A."/>
            <person name="Shimoji M."/>
            <person name="Hirano T."/>
            <person name="Itoh T."/>
            <person name="Kaga A."/>
            <person name="Tomooka N."/>
        </authorList>
    </citation>
    <scope>NUCLEOTIDE SEQUENCE [LARGE SCALE GENOMIC DNA]</scope>
    <source>
        <strain evidence="2">cv. Shumari</strain>
    </source>
</reference>
<protein>
    <submittedName>
        <fullName evidence="1">Uncharacterized protein</fullName>
    </submittedName>
</protein>
<evidence type="ECO:0000313" key="1">
    <source>
        <dbReference type="EMBL" id="BAU00884.1"/>
    </source>
</evidence>
<sequence length="72" mass="8091">LRVIKNDFELIFVLKNGFVLQGQKRKTGANPFHIILFISSSLCHSSDNLQSHLTGVSHDKQWKEQPYAPAAA</sequence>
<feature type="non-terminal residue" evidence="1">
    <location>
        <position position="1"/>
    </location>
</feature>
<dbReference type="Proteomes" id="UP000291084">
    <property type="component" value="Chromosome 11"/>
</dbReference>
<gene>
    <name evidence="1" type="primary">Vigan.11G001700</name>
    <name evidence="1" type="ORF">VIGAN_11001700</name>
</gene>
<evidence type="ECO:0000313" key="2">
    <source>
        <dbReference type="Proteomes" id="UP000291084"/>
    </source>
</evidence>
<dbReference type="EMBL" id="AP015044">
    <property type="protein sequence ID" value="BAU00884.1"/>
    <property type="molecule type" value="Genomic_DNA"/>
</dbReference>
<organism evidence="1 2">
    <name type="scientific">Vigna angularis var. angularis</name>
    <dbReference type="NCBI Taxonomy" id="157739"/>
    <lineage>
        <taxon>Eukaryota</taxon>
        <taxon>Viridiplantae</taxon>
        <taxon>Streptophyta</taxon>
        <taxon>Embryophyta</taxon>
        <taxon>Tracheophyta</taxon>
        <taxon>Spermatophyta</taxon>
        <taxon>Magnoliopsida</taxon>
        <taxon>eudicotyledons</taxon>
        <taxon>Gunneridae</taxon>
        <taxon>Pentapetalae</taxon>
        <taxon>rosids</taxon>
        <taxon>fabids</taxon>
        <taxon>Fabales</taxon>
        <taxon>Fabaceae</taxon>
        <taxon>Papilionoideae</taxon>
        <taxon>50 kb inversion clade</taxon>
        <taxon>NPAAA clade</taxon>
        <taxon>indigoferoid/millettioid clade</taxon>
        <taxon>Phaseoleae</taxon>
        <taxon>Vigna</taxon>
    </lineage>
</organism>
<proteinExistence type="predicted"/>
<accession>A0A0S3T7I7</accession>
<keyword evidence="2" id="KW-1185">Reference proteome</keyword>
<dbReference type="AlphaFoldDB" id="A0A0S3T7I7"/>